<keyword evidence="1" id="KW-0472">Membrane</keyword>
<keyword evidence="1" id="KW-0812">Transmembrane</keyword>
<gene>
    <name evidence="2" type="ORF">GGR13_000020</name>
</gene>
<dbReference type="EMBL" id="JACHOR010000001">
    <property type="protein sequence ID" value="MBB5744448.1"/>
    <property type="molecule type" value="Genomic_DNA"/>
</dbReference>
<name>A0A7W9FEE4_9CAUL</name>
<protein>
    <submittedName>
        <fullName evidence="2">Uncharacterized protein</fullName>
    </submittedName>
</protein>
<dbReference type="AlphaFoldDB" id="A0A7W9FEE4"/>
<comment type="caution">
    <text evidence="2">The sequence shown here is derived from an EMBL/GenBank/DDBJ whole genome shotgun (WGS) entry which is preliminary data.</text>
</comment>
<accession>A0A7W9FEE4</accession>
<evidence type="ECO:0000256" key="1">
    <source>
        <dbReference type="SAM" id="Phobius"/>
    </source>
</evidence>
<feature type="transmembrane region" description="Helical" evidence="1">
    <location>
        <begin position="77"/>
        <end position="97"/>
    </location>
</feature>
<keyword evidence="1" id="KW-1133">Transmembrane helix</keyword>
<keyword evidence="3" id="KW-1185">Reference proteome</keyword>
<evidence type="ECO:0000313" key="3">
    <source>
        <dbReference type="Proteomes" id="UP000545037"/>
    </source>
</evidence>
<reference evidence="2 3" key="1">
    <citation type="submission" date="2020-08" db="EMBL/GenBank/DDBJ databases">
        <title>Genomic Encyclopedia of Type Strains, Phase IV (KMG-IV): sequencing the most valuable type-strain genomes for metagenomic binning, comparative biology and taxonomic classification.</title>
        <authorList>
            <person name="Goeker M."/>
        </authorList>
    </citation>
    <scope>NUCLEOTIDE SEQUENCE [LARGE SCALE GENOMIC DNA]</scope>
    <source>
        <strain evidence="2 3">DSM 4737</strain>
    </source>
</reference>
<dbReference type="Proteomes" id="UP000545037">
    <property type="component" value="Unassembled WGS sequence"/>
</dbReference>
<evidence type="ECO:0000313" key="2">
    <source>
        <dbReference type="EMBL" id="MBB5744448.1"/>
    </source>
</evidence>
<sequence>MLYWEGISMNKAFTIGLVAALMVSGCASNPDYVRSQYISPAQYASYSCAGIEEDLRTISREVHTLTGDQRRRANEDIWSAGVGLVVFWPALFFLMRGNNVDDLARMRGEYEALVAASRRKDCAGLQIALANPVS</sequence>
<organism evidence="2 3">
    <name type="scientific">Brevundimonas variabilis</name>
    <dbReference type="NCBI Taxonomy" id="74312"/>
    <lineage>
        <taxon>Bacteria</taxon>
        <taxon>Pseudomonadati</taxon>
        <taxon>Pseudomonadota</taxon>
        <taxon>Alphaproteobacteria</taxon>
        <taxon>Caulobacterales</taxon>
        <taxon>Caulobacteraceae</taxon>
        <taxon>Brevundimonas</taxon>
    </lineage>
</organism>
<proteinExistence type="predicted"/>
<dbReference type="RefSeq" id="WP_183211439.1">
    <property type="nucleotide sequence ID" value="NZ_JACHOR010000001.1"/>
</dbReference>